<feature type="signal peptide" evidence="1">
    <location>
        <begin position="1"/>
        <end position="19"/>
    </location>
</feature>
<dbReference type="AlphaFoldDB" id="A0A5N6EES5"/>
<name>A0A5N6EES5_9EURO</name>
<organism evidence="2 3">
    <name type="scientific">Aspergillus novoparasiticus</name>
    <dbReference type="NCBI Taxonomy" id="986946"/>
    <lineage>
        <taxon>Eukaryota</taxon>
        <taxon>Fungi</taxon>
        <taxon>Dikarya</taxon>
        <taxon>Ascomycota</taxon>
        <taxon>Pezizomycotina</taxon>
        <taxon>Eurotiomycetes</taxon>
        <taxon>Eurotiomycetidae</taxon>
        <taxon>Eurotiales</taxon>
        <taxon>Aspergillaceae</taxon>
        <taxon>Aspergillus</taxon>
        <taxon>Aspergillus subgen. Circumdati</taxon>
    </lineage>
</organism>
<accession>A0A5N6EES5</accession>
<sequence>MRPTAALFTICFLVAPAAADWELYTQTCYGFQGSYIRSGVAVNGDPCLKDNGAMWDHNYREERMDSYNPCNRPGKQLRYVRDGSDYNVYWQDSPNNKIGRSFEKIDPDRGSVCHDFRLSCSYSLKYECKSPVCTSEMLGR</sequence>
<protein>
    <recommendedName>
        <fullName evidence="4">Secreted protein</fullName>
    </recommendedName>
</protein>
<evidence type="ECO:0000313" key="3">
    <source>
        <dbReference type="Proteomes" id="UP000326799"/>
    </source>
</evidence>
<keyword evidence="3" id="KW-1185">Reference proteome</keyword>
<gene>
    <name evidence="2" type="ORF">BDV33DRAFT_208253</name>
</gene>
<dbReference type="Proteomes" id="UP000326799">
    <property type="component" value="Unassembled WGS sequence"/>
</dbReference>
<evidence type="ECO:0000313" key="2">
    <source>
        <dbReference type="EMBL" id="KAB8215545.1"/>
    </source>
</evidence>
<feature type="chain" id="PRO_5024927838" description="Secreted protein" evidence="1">
    <location>
        <begin position="20"/>
        <end position="140"/>
    </location>
</feature>
<evidence type="ECO:0000256" key="1">
    <source>
        <dbReference type="SAM" id="SignalP"/>
    </source>
</evidence>
<keyword evidence="1" id="KW-0732">Signal</keyword>
<dbReference type="EMBL" id="ML733500">
    <property type="protein sequence ID" value="KAB8215545.1"/>
    <property type="molecule type" value="Genomic_DNA"/>
</dbReference>
<reference evidence="2 3" key="1">
    <citation type="submission" date="2019-04" db="EMBL/GenBank/DDBJ databases">
        <title>Fungal friends and foes A comparative genomics study of 23 Aspergillus species from section Flavi.</title>
        <authorList>
            <consortium name="DOE Joint Genome Institute"/>
            <person name="Kjaerbolling I."/>
            <person name="Vesth T.C."/>
            <person name="Frisvad J.C."/>
            <person name="Nybo J.L."/>
            <person name="Theobald S."/>
            <person name="Kildgaard S."/>
            <person name="Petersen T.I."/>
            <person name="Kuo A."/>
            <person name="Sato A."/>
            <person name="Lyhne E.K."/>
            <person name="Kogle M.E."/>
            <person name="Wiebenga A."/>
            <person name="Kun R.S."/>
            <person name="Lubbers R.J."/>
            <person name="Makela M.R."/>
            <person name="Barry K."/>
            <person name="Chovatia M."/>
            <person name="Clum A."/>
            <person name="Daum C."/>
            <person name="Haridas S."/>
            <person name="He G."/>
            <person name="LaButti K."/>
            <person name="Lipzen A."/>
            <person name="Mondo S."/>
            <person name="Pangilinan J."/>
            <person name="Riley R."/>
            <person name="Salamov A."/>
            <person name="Simmons B.A."/>
            <person name="Magnuson J.K."/>
            <person name="Henrissat B."/>
            <person name="Mortensen U.H."/>
            <person name="Larsen T.O."/>
            <person name="De vries R.P."/>
            <person name="Grigoriev I.V."/>
            <person name="Machida M."/>
            <person name="Baker S.E."/>
            <person name="Andersen M.R."/>
        </authorList>
    </citation>
    <scope>NUCLEOTIDE SEQUENCE [LARGE SCALE GENOMIC DNA]</scope>
    <source>
        <strain evidence="2 3">CBS 126849</strain>
    </source>
</reference>
<proteinExistence type="predicted"/>
<evidence type="ECO:0008006" key="4">
    <source>
        <dbReference type="Google" id="ProtNLM"/>
    </source>
</evidence>